<dbReference type="Gene3D" id="6.10.140.2220">
    <property type="match status" value="1"/>
</dbReference>
<keyword evidence="3" id="KW-0862">Zinc</keyword>
<feature type="domain" description="RING-type" evidence="5">
    <location>
        <begin position="81"/>
        <end position="132"/>
    </location>
</feature>
<keyword evidence="7" id="KW-1185">Reference proteome</keyword>
<evidence type="ECO:0000256" key="2">
    <source>
        <dbReference type="ARBA" id="ARBA00022771"/>
    </source>
</evidence>
<sequence length="310" mass="34589">MSSDNDEIDDAKMMSCASCGIVECDEIKLKNCTDCDLVRYCGDECQENHAIQHEEAYKNRATELRDEFLFRQPESSYLGDCPICMLPMQLDLSKATVTACCSKLFCNGCAHAHANYLREGEGGFKYTCPFCREVSPTTKEESDKQRMKRIEANDPVAMRQEGIDQGKKGDYISAFEYCSKAAELGDAKAHYRVALMYWKGCGVEKDRGKEMYHTEEATIGGHPSARCYLGCVEWNNDNTERAVKHWIIAATQGHDDSIDLLMNAFKKGMVSKEDLAAALRAHQAAVDATKSPQREAAEEYCRSLASVVGT</sequence>
<organism evidence="6 7">
    <name type="scientific">Skeletonema marinoi</name>
    <dbReference type="NCBI Taxonomy" id="267567"/>
    <lineage>
        <taxon>Eukaryota</taxon>
        <taxon>Sar</taxon>
        <taxon>Stramenopiles</taxon>
        <taxon>Ochrophyta</taxon>
        <taxon>Bacillariophyta</taxon>
        <taxon>Coscinodiscophyceae</taxon>
        <taxon>Thalassiosirophycidae</taxon>
        <taxon>Thalassiosirales</taxon>
        <taxon>Skeletonemataceae</taxon>
        <taxon>Skeletonema</taxon>
        <taxon>Skeletonema marinoi-dohrnii complex</taxon>
    </lineage>
</organism>
<proteinExistence type="predicted"/>
<evidence type="ECO:0000259" key="5">
    <source>
        <dbReference type="PROSITE" id="PS50089"/>
    </source>
</evidence>
<dbReference type="PANTHER" id="PTHR45011:SF1">
    <property type="entry name" value="DAP3-BINDING CELL DEATH ENHANCER 1"/>
    <property type="match status" value="1"/>
</dbReference>
<dbReference type="InterPro" id="IPR006597">
    <property type="entry name" value="Sel1-like"/>
</dbReference>
<dbReference type="PROSITE" id="PS50089">
    <property type="entry name" value="ZF_RING_2"/>
    <property type="match status" value="1"/>
</dbReference>
<dbReference type="Gene3D" id="1.25.40.10">
    <property type="entry name" value="Tetratricopeptide repeat domain"/>
    <property type="match status" value="1"/>
</dbReference>
<gene>
    <name evidence="6" type="ORF">QTG54_006838</name>
</gene>
<evidence type="ECO:0000313" key="7">
    <source>
        <dbReference type="Proteomes" id="UP001224775"/>
    </source>
</evidence>
<evidence type="ECO:0000256" key="4">
    <source>
        <dbReference type="PROSITE-ProRule" id="PRU00175"/>
    </source>
</evidence>
<dbReference type="InterPro" id="IPR011990">
    <property type="entry name" value="TPR-like_helical_dom_sf"/>
</dbReference>
<dbReference type="InterPro" id="IPR052748">
    <property type="entry name" value="ISR_Activator"/>
</dbReference>
<name>A0AAD9DE15_9STRA</name>
<dbReference type="Pfam" id="PF01753">
    <property type="entry name" value="zf-MYND"/>
    <property type="match status" value="1"/>
</dbReference>
<dbReference type="Pfam" id="PF08238">
    <property type="entry name" value="Sel1"/>
    <property type="match status" value="3"/>
</dbReference>
<accession>A0AAD9DE15</accession>
<dbReference type="GO" id="GO:0005737">
    <property type="term" value="C:cytoplasm"/>
    <property type="evidence" value="ECO:0007669"/>
    <property type="project" value="UniProtKB-ARBA"/>
</dbReference>
<comment type="caution">
    <text evidence="6">The sequence shown here is derived from an EMBL/GenBank/DDBJ whole genome shotgun (WGS) entry which is preliminary data.</text>
</comment>
<reference evidence="6" key="1">
    <citation type="submission" date="2023-06" db="EMBL/GenBank/DDBJ databases">
        <title>Survivors Of The Sea: Transcriptome response of Skeletonema marinoi to long-term dormancy.</title>
        <authorList>
            <person name="Pinder M.I.M."/>
            <person name="Kourtchenko O."/>
            <person name="Robertson E.K."/>
            <person name="Larsson T."/>
            <person name="Maumus F."/>
            <person name="Osuna-Cruz C.M."/>
            <person name="Vancaester E."/>
            <person name="Stenow R."/>
            <person name="Vandepoele K."/>
            <person name="Ploug H."/>
            <person name="Bruchert V."/>
            <person name="Godhe A."/>
            <person name="Topel M."/>
        </authorList>
    </citation>
    <scope>NUCLEOTIDE SEQUENCE</scope>
    <source>
        <strain evidence="6">R05AC</strain>
    </source>
</reference>
<protein>
    <recommendedName>
        <fullName evidence="5">RING-type domain-containing protein</fullName>
    </recommendedName>
</protein>
<dbReference type="Gene3D" id="3.30.40.10">
    <property type="entry name" value="Zinc/RING finger domain, C3HC4 (zinc finger)"/>
    <property type="match status" value="1"/>
</dbReference>
<dbReference type="SUPFAM" id="SSF57850">
    <property type="entry name" value="RING/U-box"/>
    <property type="match status" value="1"/>
</dbReference>
<evidence type="ECO:0000256" key="3">
    <source>
        <dbReference type="ARBA" id="ARBA00022833"/>
    </source>
</evidence>
<dbReference type="SUPFAM" id="SSF144232">
    <property type="entry name" value="HIT/MYND zinc finger-like"/>
    <property type="match status" value="1"/>
</dbReference>
<keyword evidence="2 4" id="KW-0863">Zinc-finger</keyword>
<evidence type="ECO:0000313" key="6">
    <source>
        <dbReference type="EMBL" id="KAK1742273.1"/>
    </source>
</evidence>
<evidence type="ECO:0000256" key="1">
    <source>
        <dbReference type="ARBA" id="ARBA00022723"/>
    </source>
</evidence>
<dbReference type="SUPFAM" id="SSF81901">
    <property type="entry name" value="HCP-like"/>
    <property type="match status" value="1"/>
</dbReference>
<dbReference type="AlphaFoldDB" id="A0AAD9DE15"/>
<dbReference type="Proteomes" id="UP001224775">
    <property type="component" value="Unassembled WGS sequence"/>
</dbReference>
<dbReference type="InterPro" id="IPR013083">
    <property type="entry name" value="Znf_RING/FYVE/PHD"/>
</dbReference>
<dbReference type="GO" id="GO:0008270">
    <property type="term" value="F:zinc ion binding"/>
    <property type="evidence" value="ECO:0007669"/>
    <property type="project" value="UniProtKB-KW"/>
</dbReference>
<keyword evidence="1" id="KW-0479">Metal-binding</keyword>
<dbReference type="EMBL" id="JATAAI010000011">
    <property type="protein sequence ID" value="KAK1742273.1"/>
    <property type="molecule type" value="Genomic_DNA"/>
</dbReference>
<dbReference type="PANTHER" id="PTHR45011">
    <property type="entry name" value="DAP3-BINDING CELL DEATH ENHANCER 1"/>
    <property type="match status" value="1"/>
</dbReference>
<dbReference type="InterPro" id="IPR001841">
    <property type="entry name" value="Znf_RING"/>
</dbReference>
<dbReference type="InterPro" id="IPR002893">
    <property type="entry name" value="Znf_MYND"/>
</dbReference>